<reference evidence="6 7" key="1">
    <citation type="submission" date="2019-01" db="EMBL/GenBank/DDBJ databases">
        <title>Nuclear Genome Assembly of the Microalgal Biofuel strain Nannochloropsis salina CCMP1776.</title>
        <authorList>
            <person name="Hovde B."/>
        </authorList>
    </citation>
    <scope>NUCLEOTIDE SEQUENCE [LARGE SCALE GENOMIC DNA]</scope>
    <source>
        <strain evidence="6 7">CCMP1776</strain>
    </source>
</reference>
<name>A0A4D9DA39_9STRA</name>
<keyword evidence="4" id="KW-0812">Transmembrane</keyword>
<feature type="domain" description="G" evidence="5">
    <location>
        <begin position="228"/>
        <end position="300"/>
    </location>
</feature>
<evidence type="ECO:0000256" key="4">
    <source>
        <dbReference type="SAM" id="Phobius"/>
    </source>
</evidence>
<gene>
    <name evidence="6" type="ORF">NSK_000155</name>
</gene>
<dbReference type="Proteomes" id="UP000355283">
    <property type="component" value="Unassembled WGS sequence"/>
</dbReference>
<evidence type="ECO:0000256" key="1">
    <source>
        <dbReference type="ARBA" id="ARBA00022741"/>
    </source>
</evidence>
<organism evidence="6 7">
    <name type="scientific">Nannochloropsis salina CCMP1776</name>
    <dbReference type="NCBI Taxonomy" id="1027361"/>
    <lineage>
        <taxon>Eukaryota</taxon>
        <taxon>Sar</taxon>
        <taxon>Stramenopiles</taxon>
        <taxon>Ochrophyta</taxon>
        <taxon>Eustigmatophyceae</taxon>
        <taxon>Eustigmatales</taxon>
        <taxon>Monodopsidaceae</taxon>
        <taxon>Microchloropsis</taxon>
        <taxon>Microchloropsis salina</taxon>
    </lineage>
</organism>
<feature type="transmembrane region" description="Helical" evidence="4">
    <location>
        <begin position="21"/>
        <end position="39"/>
    </location>
</feature>
<dbReference type="GO" id="GO:0005739">
    <property type="term" value="C:mitochondrion"/>
    <property type="evidence" value="ECO:0007669"/>
    <property type="project" value="TreeGrafter"/>
</dbReference>
<dbReference type="GO" id="GO:0032543">
    <property type="term" value="P:mitochondrial translation"/>
    <property type="evidence" value="ECO:0007669"/>
    <property type="project" value="TreeGrafter"/>
</dbReference>
<dbReference type="GO" id="GO:0005525">
    <property type="term" value="F:GTP binding"/>
    <property type="evidence" value="ECO:0007669"/>
    <property type="project" value="UniProtKB-KW"/>
</dbReference>
<dbReference type="PRINTS" id="PR00326">
    <property type="entry name" value="GTP1OBG"/>
</dbReference>
<dbReference type="InterPro" id="IPR006073">
    <property type="entry name" value="GTP-bd"/>
</dbReference>
<dbReference type="InterPro" id="IPR023179">
    <property type="entry name" value="GTP-bd_ortho_bundle_sf"/>
</dbReference>
<comment type="caution">
    <text evidence="6">The sequence shown here is derived from an EMBL/GenBank/DDBJ whole genome shotgun (WGS) entry which is preliminary data.</text>
</comment>
<keyword evidence="1" id="KW-0547">Nucleotide-binding</keyword>
<dbReference type="NCBIfam" id="TIGR03596">
    <property type="entry name" value="GTPase_YlqF"/>
    <property type="match status" value="1"/>
</dbReference>
<keyword evidence="2" id="KW-0342">GTP-binding</keyword>
<dbReference type="SUPFAM" id="SSF52540">
    <property type="entry name" value="P-loop containing nucleoside triphosphate hydrolases"/>
    <property type="match status" value="1"/>
</dbReference>
<feature type="compositionally biased region" description="Basic and acidic residues" evidence="3">
    <location>
        <begin position="413"/>
        <end position="475"/>
    </location>
</feature>
<dbReference type="GO" id="GO:0003924">
    <property type="term" value="F:GTPase activity"/>
    <property type="evidence" value="ECO:0007669"/>
    <property type="project" value="TreeGrafter"/>
</dbReference>
<evidence type="ECO:0000313" key="7">
    <source>
        <dbReference type="Proteomes" id="UP000355283"/>
    </source>
</evidence>
<evidence type="ECO:0000313" key="6">
    <source>
        <dbReference type="EMBL" id="TFJ88581.1"/>
    </source>
</evidence>
<dbReference type="InterPro" id="IPR019991">
    <property type="entry name" value="GTP-bd_ribosome_bgen"/>
</dbReference>
<protein>
    <recommendedName>
        <fullName evidence="5">G domain-containing protein</fullName>
    </recommendedName>
</protein>
<keyword evidence="4" id="KW-1133">Transmembrane helix</keyword>
<evidence type="ECO:0000259" key="5">
    <source>
        <dbReference type="Pfam" id="PF01926"/>
    </source>
</evidence>
<dbReference type="Pfam" id="PF01926">
    <property type="entry name" value="MMR_HSR1"/>
    <property type="match status" value="1"/>
</dbReference>
<dbReference type="InterPro" id="IPR027417">
    <property type="entry name" value="P-loop_NTPase"/>
</dbReference>
<dbReference type="Gene3D" id="1.10.1580.10">
    <property type="match status" value="1"/>
</dbReference>
<keyword evidence="4" id="KW-0472">Membrane</keyword>
<proteinExistence type="predicted"/>
<dbReference type="AlphaFoldDB" id="A0A4D9DA39"/>
<dbReference type="EMBL" id="SDOX01000001">
    <property type="protein sequence ID" value="TFJ88581.1"/>
    <property type="molecule type" value="Genomic_DNA"/>
</dbReference>
<dbReference type="Gene3D" id="3.40.50.300">
    <property type="entry name" value="P-loop containing nucleotide triphosphate hydrolases"/>
    <property type="match status" value="1"/>
</dbReference>
<accession>A0A4D9DA39</accession>
<dbReference type="PANTHER" id="PTHR45782">
    <property type="entry name" value="MITOCHONDRIAL RIBOSOME-ASSOCIATED GTPASE 1"/>
    <property type="match status" value="1"/>
</dbReference>
<evidence type="ECO:0000256" key="3">
    <source>
        <dbReference type="SAM" id="MobiDB-lite"/>
    </source>
</evidence>
<evidence type="ECO:0000256" key="2">
    <source>
        <dbReference type="ARBA" id="ARBA00023134"/>
    </source>
</evidence>
<sequence>MSRRLLENQQYHLRRFKGFTRPIYSAAYITIMMLFYRFTGAFINKVPICTAKLKNRPAALCTAAFTAMGAGGRKSGEVQEPDFGFRPDEEDVSVSRHVINWYPGHIAKAERELQDFLKLVDVVVEARDARIPTATTHPLVRQWVGRRPLIVAMTRKDMAPSAAIKEWSDFYVQSARAAHRIGQPRVPVVFVDSRQGTDIHRLKMIALKAGAAVNERRARLGLLPRSIRVAVIGYPNVGKSAIINKLIGRRLAKSKNMPGVTKRISWVRLGAAAMGSSRKEEELELLDSPGIIPAKQVDQATAFKLAVCNDIGQASYDVQVVAGELINMLRRVHARRPGYVDLSRLEQRYQLDPCTLSGEEYLHALAAKLYRGNLYSAADRLMSDFRKGHFGPVTLEIPPEMVDLEEKKWAMAGEETREEKRREKERRRELMERMDRKEILPIEVAPRERDMESNVEEKQGSERESRQQRPGEGESPKVGVGQFEGW</sequence>
<dbReference type="OrthoDB" id="269151at2759"/>
<feature type="region of interest" description="Disordered" evidence="3">
    <location>
        <begin position="413"/>
        <end position="486"/>
    </location>
</feature>
<dbReference type="CDD" id="cd01856">
    <property type="entry name" value="YlqF"/>
    <property type="match status" value="1"/>
</dbReference>
<keyword evidence="7" id="KW-1185">Reference proteome</keyword>
<dbReference type="PANTHER" id="PTHR45782:SF5">
    <property type="entry name" value="DAR GTPASE 3, CHLOROPLASTIC"/>
    <property type="match status" value="1"/>
</dbReference>